<comment type="function">
    <text evidence="5">Modulates RecA activity.</text>
</comment>
<comment type="similarity">
    <text evidence="2 5">Belongs to the RecX family.</text>
</comment>
<organism evidence="9 10">
    <name type="scientific">Hydrogenophaga palleronii</name>
    <dbReference type="NCBI Taxonomy" id="65655"/>
    <lineage>
        <taxon>Bacteria</taxon>
        <taxon>Pseudomonadati</taxon>
        <taxon>Pseudomonadota</taxon>
        <taxon>Betaproteobacteria</taxon>
        <taxon>Burkholderiales</taxon>
        <taxon>Comamonadaceae</taxon>
        <taxon>Hydrogenophaga</taxon>
    </lineage>
</organism>
<gene>
    <name evidence="5" type="primary">recX</name>
    <name evidence="9" type="ORF">J2W49_005117</name>
</gene>
<evidence type="ECO:0000256" key="2">
    <source>
        <dbReference type="ARBA" id="ARBA00009695"/>
    </source>
</evidence>
<comment type="caution">
    <text evidence="9">The sequence shown here is derived from an EMBL/GenBank/DDBJ whole genome shotgun (WGS) entry which is preliminary data.</text>
</comment>
<feature type="domain" description="RecX second three-helical" evidence="6">
    <location>
        <begin position="54"/>
        <end position="92"/>
    </location>
</feature>
<dbReference type="InterPro" id="IPR053924">
    <property type="entry name" value="RecX_HTH_2nd"/>
</dbReference>
<dbReference type="Gene3D" id="1.10.10.10">
    <property type="entry name" value="Winged helix-like DNA-binding domain superfamily/Winged helix DNA-binding domain"/>
    <property type="match status" value="3"/>
</dbReference>
<dbReference type="RefSeq" id="WP_310322623.1">
    <property type="nucleotide sequence ID" value="NZ_JAVDWU010000018.1"/>
</dbReference>
<dbReference type="Pfam" id="PF21982">
    <property type="entry name" value="RecX_HTH1"/>
    <property type="match status" value="1"/>
</dbReference>
<dbReference type="PANTHER" id="PTHR33602:SF1">
    <property type="entry name" value="REGULATORY PROTEIN RECX FAMILY PROTEIN"/>
    <property type="match status" value="1"/>
</dbReference>
<dbReference type="InterPro" id="IPR053925">
    <property type="entry name" value="RecX_HTH_3rd"/>
</dbReference>
<evidence type="ECO:0000256" key="1">
    <source>
        <dbReference type="ARBA" id="ARBA00004496"/>
    </source>
</evidence>
<comment type="subcellular location">
    <subcellularLocation>
        <location evidence="1 5">Cytoplasm</location>
    </subcellularLocation>
</comment>
<dbReference type="HAMAP" id="MF_01114">
    <property type="entry name" value="RecX"/>
    <property type="match status" value="1"/>
</dbReference>
<evidence type="ECO:0000313" key="10">
    <source>
        <dbReference type="Proteomes" id="UP001265700"/>
    </source>
</evidence>
<keyword evidence="10" id="KW-1185">Reference proteome</keyword>
<protein>
    <recommendedName>
        <fullName evidence="3 5">Regulatory protein RecX</fullName>
    </recommendedName>
</protein>
<evidence type="ECO:0000259" key="6">
    <source>
        <dbReference type="Pfam" id="PF02631"/>
    </source>
</evidence>
<dbReference type="InterPro" id="IPR036388">
    <property type="entry name" value="WH-like_DNA-bd_sf"/>
</dbReference>
<evidence type="ECO:0000259" key="7">
    <source>
        <dbReference type="Pfam" id="PF21981"/>
    </source>
</evidence>
<evidence type="ECO:0000313" key="9">
    <source>
        <dbReference type="EMBL" id="MDR7153137.1"/>
    </source>
</evidence>
<keyword evidence="4 5" id="KW-0963">Cytoplasm</keyword>
<dbReference type="PANTHER" id="PTHR33602">
    <property type="entry name" value="REGULATORY PROTEIN RECX FAMILY PROTEIN"/>
    <property type="match status" value="1"/>
</dbReference>
<accession>A0ABU1WW98</accession>
<name>A0ABU1WW98_9BURK</name>
<feature type="domain" description="RecX third three-helical" evidence="7">
    <location>
        <begin position="103"/>
        <end position="143"/>
    </location>
</feature>
<dbReference type="Proteomes" id="UP001265700">
    <property type="component" value="Unassembled WGS sequence"/>
</dbReference>
<dbReference type="EMBL" id="JAVDWU010000018">
    <property type="protein sequence ID" value="MDR7153137.1"/>
    <property type="molecule type" value="Genomic_DNA"/>
</dbReference>
<evidence type="ECO:0000259" key="8">
    <source>
        <dbReference type="Pfam" id="PF21982"/>
    </source>
</evidence>
<proteinExistence type="inferred from homology"/>
<feature type="domain" description="RecX first three-helical" evidence="8">
    <location>
        <begin position="10"/>
        <end position="47"/>
    </location>
</feature>
<evidence type="ECO:0000256" key="4">
    <source>
        <dbReference type="ARBA" id="ARBA00022490"/>
    </source>
</evidence>
<dbReference type="InterPro" id="IPR003783">
    <property type="entry name" value="Regulatory_RecX"/>
</dbReference>
<evidence type="ECO:0000256" key="5">
    <source>
        <dbReference type="HAMAP-Rule" id="MF_01114"/>
    </source>
</evidence>
<dbReference type="InterPro" id="IPR053926">
    <property type="entry name" value="RecX_HTH_1st"/>
</dbReference>
<sequence length="154" mass="17089">MGFDQPSLKGRALRLLSGREHSRAELQRKLAPYETEPGELARALDELEAKGFINEQRVVESVLHRRAGRLGAARVRQELQAKGLDPQAVADAVASLQDSEEPRAREVWRKKFGTAPLDASDRAKQMRFLLTRGFSSEVVRRVVRGGATGIDADD</sequence>
<reference evidence="9 10" key="1">
    <citation type="submission" date="2023-07" db="EMBL/GenBank/DDBJ databases">
        <title>Sorghum-associated microbial communities from plants grown in Nebraska, USA.</title>
        <authorList>
            <person name="Schachtman D."/>
        </authorList>
    </citation>
    <scope>NUCLEOTIDE SEQUENCE [LARGE SCALE GENOMIC DNA]</scope>
    <source>
        <strain evidence="9 10">4249</strain>
    </source>
</reference>
<dbReference type="Pfam" id="PF02631">
    <property type="entry name" value="RecX_HTH2"/>
    <property type="match status" value="1"/>
</dbReference>
<dbReference type="Pfam" id="PF21981">
    <property type="entry name" value="RecX_HTH3"/>
    <property type="match status" value="1"/>
</dbReference>
<evidence type="ECO:0000256" key="3">
    <source>
        <dbReference type="ARBA" id="ARBA00018111"/>
    </source>
</evidence>
<dbReference type="NCBIfam" id="NF001055">
    <property type="entry name" value="PRK00117.2-5"/>
    <property type="match status" value="1"/>
</dbReference>